<evidence type="ECO:0000313" key="3">
    <source>
        <dbReference type="Proteomes" id="UP001473302"/>
    </source>
</evidence>
<sequence>MSNRPVIINDDSDSNEIDNDSSYIEDESRASEAPTKEHETDFVKVQREMKAIIDQQIDLGVNNPVCYDLLVEGKHSLQHKFCQKAHCELLGYDCYLYQMSLKYEAEYRSRLIA</sequence>
<reference evidence="2 3" key="1">
    <citation type="submission" date="2024-04" db="EMBL/GenBank/DDBJ databases">
        <title>genome sequences of Mucor flavus KT1a and Helicostylum pulchrum KT1b strains isolated from the surface of a dry-aged beef.</title>
        <authorList>
            <person name="Toyotome T."/>
            <person name="Hosono M."/>
            <person name="Torimaru M."/>
            <person name="Fukuda K."/>
            <person name="Mikami N."/>
        </authorList>
    </citation>
    <scope>NUCLEOTIDE SEQUENCE [LARGE SCALE GENOMIC DNA]</scope>
    <source>
        <strain evidence="2 3">KT1a</strain>
    </source>
</reference>
<keyword evidence="3" id="KW-1185">Reference proteome</keyword>
<evidence type="ECO:0000313" key="2">
    <source>
        <dbReference type="EMBL" id="GAA5817269.1"/>
    </source>
</evidence>
<proteinExistence type="predicted"/>
<gene>
    <name evidence="2" type="ORF">MFLAVUS_010812</name>
</gene>
<evidence type="ECO:0000256" key="1">
    <source>
        <dbReference type="SAM" id="MobiDB-lite"/>
    </source>
</evidence>
<protein>
    <submittedName>
        <fullName evidence="2">Uncharacterized protein</fullName>
    </submittedName>
</protein>
<accession>A0ABP9ZE06</accession>
<dbReference type="EMBL" id="BAABUK010000040">
    <property type="protein sequence ID" value="GAA5817269.1"/>
    <property type="molecule type" value="Genomic_DNA"/>
</dbReference>
<name>A0ABP9ZE06_9FUNG</name>
<feature type="compositionally biased region" description="Acidic residues" evidence="1">
    <location>
        <begin position="10"/>
        <end position="25"/>
    </location>
</feature>
<feature type="region of interest" description="Disordered" evidence="1">
    <location>
        <begin position="1"/>
        <end position="39"/>
    </location>
</feature>
<organism evidence="2 3">
    <name type="scientific">Mucor flavus</name>
    <dbReference type="NCBI Taxonomy" id="439312"/>
    <lineage>
        <taxon>Eukaryota</taxon>
        <taxon>Fungi</taxon>
        <taxon>Fungi incertae sedis</taxon>
        <taxon>Mucoromycota</taxon>
        <taxon>Mucoromycotina</taxon>
        <taxon>Mucoromycetes</taxon>
        <taxon>Mucorales</taxon>
        <taxon>Mucorineae</taxon>
        <taxon>Mucoraceae</taxon>
        <taxon>Mucor</taxon>
    </lineage>
</organism>
<comment type="caution">
    <text evidence="2">The sequence shown here is derived from an EMBL/GenBank/DDBJ whole genome shotgun (WGS) entry which is preliminary data.</text>
</comment>
<dbReference type="Proteomes" id="UP001473302">
    <property type="component" value="Unassembled WGS sequence"/>
</dbReference>
<feature type="compositionally biased region" description="Basic and acidic residues" evidence="1">
    <location>
        <begin position="26"/>
        <end position="39"/>
    </location>
</feature>